<organism evidence="1 2">
    <name type="scientific">Pseudoalteromonas luteoviolacea S4054</name>
    <dbReference type="NCBI Taxonomy" id="1129367"/>
    <lineage>
        <taxon>Bacteria</taxon>
        <taxon>Pseudomonadati</taxon>
        <taxon>Pseudomonadota</taxon>
        <taxon>Gammaproteobacteria</taxon>
        <taxon>Alteromonadales</taxon>
        <taxon>Pseudoalteromonadaceae</taxon>
        <taxon>Pseudoalteromonas</taxon>
    </lineage>
</organism>
<dbReference type="Proteomes" id="UP000033434">
    <property type="component" value="Unassembled WGS sequence"/>
</dbReference>
<protein>
    <submittedName>
        <fullName evidence="1">Uncharacterized protein</fullName>
    </submittedName>
</protein>
<dbReference type="PATRIC" id="fig|1129367.4.peg.2707"/>
<proteinExistence type="predicted"/>
<sequence length="49" mass="5272">MKLKLKSKQIKNLSKDRAALPAGATPQVGGGIYIDHTRLASCYICNIGK</sequence>
<accession>A0A0F6AD78</accession>
<dbReference type="EMBL" id="AUXW01000148">
    <property type="protein sequence ID" value="KKE83329.1"/>
    <property type="molecule type" value="Genomic_DNA"/>
</dbReference>
<dbReference type="RefSeq" id="WP_155401382.1">
    <property type="nucleotide sequence ID" value="NZ_AUXW01000148.1"/>
</dbReference>
<evidence type="ECO:0000313" key="2">
    <source>
        <dbReference type="Proteomes" id="UP000033434"/>
    </source>
</evidence>
<reference evidence="1 2" key="1">
    <citation type="journal article" date="2015" name="BMC Genomics">
        <title>Genome mining reveals unlocked bioactive potential of marine Gram-negative bacteria.</title>
        <authorList>
            <person name="Machado H."/>
            <person name="Sonnenschein E.C."/>
            <person name="Melchiorsen J."/>
            <person name="Gram L."/>
        </authorList>
    </citation>
    <scope>NUCLEOTIDE SEQUENCE [LARGE SCALE GENOMIC DNA]</scope>
    <source>
        <strain evidence="1 2">S4054</strain>
    </source>
</reference>
<evidence type="ECO:0000313" key="1">
    <source>
        <dbReference type="EMBL" id="KKE83329.1"/>
    </source>
</evidence>
<dbReference type="AlphaFoldDB" id="A0A0F6AD78"/>
<name>A0A0F6AD78_9GAMM</name>
<comment type="caution">
    <text evidence="1">The sequence shown here is derived from an EMBL/GenBank/DDBJ whole genome shotgun (WGS) entry which is preliminary data.</text>
</comment>
<gene>
    <name evidence="1" type="ORF">N479_14395</name>
</gene>